<evidence type="ECO:0000256" key="2">
    <source>
        <dbReference type="ARBA" id="ARBA00022448"/>
    </source>
</evidence>
<dbReference type="PANTHER" id="PTHR43791:SF36">
    <property type="entry name" value="TRANSPORTER, PUTATIVE (AFU_ORTHOLOGUE AFUA_6G08340)-RELATED"/>
    <property type="match status" value="1"/>
</dbReference>
<evidence type="ECO:0000256" key="1">
    <source>
        <dbReference type="ARBA" id="ARBA00004141"/>
    </source>
</evidence>
<accession>A0A0C9TE48</accession>
<name>A0A0C9TE48_PAXIN</name>
<dbReference type="GO" id="GO:0016020">
    <property type="term" value="C:membrane"/>
    <property type="evidence" value="ECO:0007669"/>
    <property type="project" value="UniProtKB-SubCell"/>
</dbReference>
<keyword evidence="4 6" id="KW-1133">Transmembrane helix</keyword>
<gene>
    <name evidence="7" type="ORF">PAXINDRAFT_170035</name>
</gene>
<keyword evidence="8" id="KW-1185">Reference proteome</keyword>
<organism evidence="7 8">
    <name type="scientific">Paxillus involutus ATCC 200175</name>
    <dbReference type="NCBI Taxonomy" id="664439"/>
    <lineage>
        <taxon>Eukaryota</taxon>
        <taxon>Fungi</taxon>
        <taxon>Dikarya</taxon>
        <taxon>Basidiomycota</taxon>
        <taxon>Agaricomycotina</taxon>
        <taxon>Agaricomycetes</taxon>
        <taxon>Agaricomycetidae</taxon>
        <taxon>Boletales</taxon>
        <taxon>Paxilineae</taxon>
        <taxon>Paxillaceae</taxon>
        <taxon>Paxillus</taxon>
    </lineage>
</organism>
<feature type="transmembrane region" description="Helical" evidence="6">
    <location>
        <begin position="220"/>
        <end position="240"/>
    </location>
</feature>
<dbReference type="SUPFAM" id="SSF103473">
    <property type="entry name" value="MFS general substrate transporter"/>
    <property type="match status" value="1"/>
</dbReference>
<evidence type="ECO:0008006" key="9">
    <source>
        <dbReference type="Google" id="ProtNLM"/>
    </source>
</evidence>
<evidence type="ECO:0000256" key="5">
    <source>
        <dbReference type="ARBA" id="ARBA00023136"/>
    </source>
</evidence>
<evidence type="ECO:0000256" key="4">
    <source>
        <dbReference type="ARBA" id="ARBA00022989"/>
    </source>
</evidence>
<feature type="transmembrane region" description="Helical" evidence="6">
    <location>
        <begin position="88"/>
        <end position="109"/>
    </location>
</feature>
<dbReference type="EMBL" id="KN819347">
    <property type="protein sequence ID" value="KIJ13875.1"/>
    <property type="molecule type" value="Genomic_DNA"/>
</dbReference>
<dbReference type="Proteomes" id="UP000053647">
    <property type="component" value="Unassembled WGS sequence"/>
</dbReference>
<evidence type="ECO:0000256" key="3">
    <source>
        <dbReference type="ARBA" id="ARBA00022692"/>
    </source>
</evidence>
<evidence type="ECO:0000313" key="8">
    <source>
        <dbReference type="Proteomes" id="UP000053647"/>
    </source>
</evidence>
<dbReference type="Gene3D" id="1.20.1250.20">
    <property type="entry name" value="MFS general substrate transporter like domains"/>
    <property type="match status" value="1"/>
</dbReference>
<keyword evidence="2" id="KW-0813">Transport</keyword>
<dbReference type="InterPro" id="IPR036259">
    <property type="entry name" value="MFS_trans_sf"/>
</dbReference>
<comment type="subcellular location">
    <subcellularLocation>
        <location evidence="1">Membrane</location>
        <topology evidence="1">Multi-pass membrane protein</topology>
    </subcellularLocation>
</comment>
<keyword evidence="5 6" id="KW-0472">Membrane</keyword>
<dbReference type="PANTHER" id="PTHR43791">
    <property type="entry name" value="PERMEASE-RELATED"/>
    <property type="match status" value="1"/>
</dbReference>
<dbReference type="AlphaFoldDB" id="A0A0C9TE48"/>
<protein>
    <recommendedName>
        <fullName evidence="9">Major facilitator superfamily (MFS) profile domain-containing protein</fullName>
    </recommendedName>
</protein>
<dbReference type="Pfam" id="PF07690">
    <property type="entry name" value="MFS_1"/>
    <property type="match status" value="1"/>
</dbReference>
<reference evidence="8" key="2">
    <citation type="submission" date="2015-01" db="EMBL/GenBank/DDBJ databases">
        <title>Evolutionary Origins and Diversification of the Mycorrhizal Mutualists.</title>
        <authorList>
            <consortium name="DOE Joint Genome Institute"/>
            <consortium name="Mycorrhizal Genomics Consortium"/>
            <person name="Kohler A."/>
            <person name="Kuo A."/>
            <person name="Nagy L.G."/>
            <person name="Floudas D."/>
            <person name="Copeland A."/>
            <person name="Barry K.W."/>
            <person name="Cichocki N."/>
            <person name="Veneault-Fourrey C."/>
            <person name="LaButti K."/>
            <person name="Lindquist E.A."/>
            <person name="Lipzen A."/>
            <person name="Lundell T."/>
            <person name="Morin E."/>
            <person name="Murat C."/>
            <person name="Riley R."/>
            <person name="Ohm R."/>
            <person name="Sun H."/>
            <person name="Tunlid A."/>
            <person name="Henrissat B."/>
            <person name="Grigoriev I.V."/>
            <person name="Hibbett D.S."/>
            <person name="Martin F."/>
        </authorList>
    </citation>
    <scope>NUCLEOTIDE SEQUENCE [LARGE SCALE GENOMIC DNA]</scope>
    <source>
        <strain evidence="8">ATCC 200175</strain>
    </source>
</reference>
<evidence type="ECO:0000313" key="7">
    <source>
        <dbReference type="EMBL" id="KIJ13875.1"/>
    </source>
</evidence>
<feature type="transmembrane region" description="Helical" evidence="6">
    <location>
        <begin position="190"/>
        <end position="208"/>
    </location>
</feature>
<dbReference type="GO" id="GO:0022857">
    <property type="term" value="F:transmembrane transporter activity"/>
    <property type="evidence" value="ECO:0007669"/>
    <property type="project" value="InterPro"/>
</dbReference>
<dbReference type="HOGENOM" id="CLU_1107426_0_0_1"/>
<evidence type="ECO:0000256" key="6">
    <source>
        <dbReference type="SAM" id="Phobius"/>
    </source>
</evidence>
<dbReference type="OrthoDB" id="2985014at2759"/>
<dbReference type="InterPro" id="IPR011701">
    <property type="entry name" value="MFS"/>
</dbReference>
<keyword evidence="3 6" id="KW-0812">Transmembrane</keyword>
<sequence length="251" mass="27642">MCTPTIILVHPDAFNFAGALASRFFLGFCEAAWQPGTTFLLSRWCKRSELAWRISIITSGSSLGYAFGALIASGVMGTMDKVFGFAGWRWLFLLEGGVTIIIAVFAISVTRLLRRAGSHEELALARKRVEEDACGSDHLDQAKYLSTLTQALTDWRIWSLSTALLCIYAADSFGNFLPTLSATMGYSPTISLLLCVPPWIFSTITAFIVASHSDSSGERFWHMCIPLLITGFVHCCSLSISARAWNHRRSP</sequence>
<reference evidence="7 8" key="1">
    <citation type="submission" date="2014-06" db="EMBL/GenBank/DDBJ databases">
        <authorList>
            <consortium name="DOE Joint Genome Institute"/>
            <person name="Kuo A."/>
            <person name="Kohler A."/>
            <person name="Nagy L.G."/>
            <person name="Floudas D."/>
            <person name="Copeland A."/>
            <person name="Barry K.W."/>
            <person name="Cichocki N."/>
            <person name="Veneault-Fourrey C."/>
            <person name="LaButti K."/>
            <person name="Lindquist E.A."/>
            <person name="Lipzen A."/>
            <person name="Lundell T."/>
            <person name="Morin E."/>
            <person name="Murat C."/>
            <person name="Sun H."/>
            <person name="Tunlid A."/>
            <person name="Henrissat B."/>
            <person name="Grigoriev I.V."/>
            <person name="Hibbett D.S."/>
            <person name="Martin F."/>
            <person name="Nordberg H.P."/>
            <person name="Cantor M.N."/>
            <person name="Hua S.X."/>
        </authorList>
    </citation>
    <scope>NUCLEOTIDE SEQUENCE [LARGE SCALE GENOMIC DNA]</scope>
    <source>
        <strain evidence="7 8">ATCC 200175</strain>
    </source>
</reference>
<proteinExistence type="predicted"/>
<feature type="transmembrane region" description="Helical" evidence="6">
    <location>
        <begin position="50"/>
        <end position="76"/>
    </location>
</feature>